<feature type="compositionally biased region" description="Basic and acidic residues" evidence="3">
    <location>
        <begin position="685"/>
        <end position="696"/>
    </location>
</feature>
<organism evidence="6 7">
    <name type="scientific">Actinoallomurus iriomotensis</name>
    <dbReference type="NCBI Taxonomy" id="478107"/>
    <lineage>
        <taxon>Bacteria</taxon>
        <taxon>Bacillati</taxon>
        <taxon>Actinomycetota</taxon>
        <taxon>Actinomycetes</taxon>
        <taxon>Streptosporangiales</taxon>
        <taxon>Thermomonosporaceae</taxon>
        <taxon>Actinoallomurus</taxon>
    </lineage>
</organism>
<evidence type="ECO:0000256" key="2">
    <source>
        <dbReference type="ARBA" id="ARBA00023163"/>
    </source>
</evidence>
<dbReference type="InterPro" id="IPR036388">
    <property type="entry name" value="WH-like_DNA-bd_sf"/>
</dbReference>
<name>A0A9W6S240_9ACTN</name>
<dbReference type="Proteomes" id="UP001165074">
    <property type="component" value="Unassembled WGS sequence"/>
</dbReference>
<feature type="region of interest" description="Disordered" evidence="3">
    <location>
        <begin position="943"/>
        <end position="983"/>
    </location>
</feature>
<protein>
    <recommendedName>
        <fullName evidence="5">LysM domain-containing protein</fullName>
    </recommendedName>
</protein>
<feature type="compositionally biased region" description="Pro residues" evidence="3">
    <location>
        <begin position="296"/>
        <end position="319"/>
    </location>
</feature>
<evidence type="ECO:0000259" key="5">
    <source>
        <dbReference type="PROSITE" id="PS51782"/>
    </source>
</evidence>
<dbReference type="InterPro" id="IPR018392">
    <property type="entry name" value="LysM"/>
</dbReference>
<keyword evidence="7" id="KW-1185">Reference proteome</keyword>
<dbReference type="Gene3D" id="1.10.10.10">
    <property type="entry name" value="Winged helix-like DNA-binding domain superfamily/Winged helix DNA-binding domain"/>
    <property type="match status" value="1"/>
</dbReference>
<dbReference type="PANTHER" id="PTHR35807:SF1">
    <property type="entry name" value="TRANSCRIPTIONAL REGULATOR REDD"/>
    <property type="match status" value="1"/>
</dbReference>
<keyword evidence="4" id="KW-0812">Transmembrane</keyword>
<dbReference type="PROSITE" id="PS51782">
    <property type="entry name" value="LYSM"/>
    <property type="match status" value="1"/>
</dbReference>
<reference evidence="6" key="1">
    <citation type="submission" date="2023-03" db="EMBL/GenBank/DDBJ databases">
        <title>Actinoallomurus iriomotensis NBRC 103684.</title>
        <authorList>
            <person name="Ichikawa N."/>
            <person name="Sato H."/>
            <person name="Tonouchi N."/>
        </authorList>
    </citation>
    <scope>NUCLEOTIDE SEQUENCE</scope>
    <source>
        <strain evidence="6">NBRC 103684</strain>
    </source>
</reference>
<keyword evidence="1" id="KW-0805">Transcription regulation</keyword>
<feature type="domain" description="LysM" evidence="5">
    <location>
        <begin position="178"/>
        <end position="235"/>
    </location>
</feature>
<evidence type="ECO:0000256" key="3">
    <source>
        <dbReference type="SAM" id="MobiDB-lite"/>
    </source>
</evidence>
<proteinExistence type="predicted"/>
<feature type="transmembrane region" description="Helical" evidence="4">
    <location>
        <begin position="359"/>
        <end position="377"/>
    </location>
</feature>
<feature type="compositionally biased region" description="Pro residues" evidence="3">
    <location>
        <begin position="274"/>
        <end position="288"/>
    </location>
</feature>
<dbReference type="SMART" id="SM01043">
    <property type="entry name" value="BTAD"/>
    <property type="match status" value="1"/>
</dbReference>
<feature type="compositionally biased region" description="Low complexity" evidence="3">
    <location>
        <begin position="320"/>
        <end position="334"/>
    </location>
</feature>
<feature type="compositionally biased region" description="Low complexity" evidence="3">
    <location>
        <begin position="644"/>
        <end position="664"/>
    </location>
</feature>
<evidence type="ECO:0000313" key="7">
    <source>
        <dbReference type="Proteomes" id="UP001165074"/>
    </source>
</evidence>
<evidence type="ECO:0000256" key="4">
    <source>
        <dbReference type="SAM" id="Phobius"/>
    </source>
</evidence>
<dbReference type="PRINTS" id="PR01217">
    <property type="entry name" value="PRICHEXTENSN"/>
</dbReference>
<feature type="region of interest" description="Disordered" evidence="3">
    <location>
        <begin position="644"/>
        <end position="701"/>
    </location>
</feature>
<feature type="transmembrane region" description="Helical" evidence="4">
    <location>
        <begin position="21"/>
        <end position="40"/>
    </location>
</feature>
<dbReference type="GO" id="GO:0006355">
    <property type="term" value="P:regulation of DNA-templated transcription"/>
    <property type="evidence" value="ECO:0007669"/>
    <property type="project" value="TreeGrafter"/>
</dbReference>
<feature type="region of interest" description="Disordered" evidence="3">
    <location>
        <begin position="210"/>
        <end position="354"/>
    </location>
</feature>
<dbReference type="SMART" id="SM00257">
    <property type="entry name" value="LysM"/>
    <property type="match status" value="1"/>
</dbReference>
<feature type="transmembrane region" description="Helical" evidence="4">
    <location>
        <begin position="73"/>
        <end position="92"/>
    </location>
</feature>
<gene>
    <name evidence="6" type="ORF">Airi02_039430</name>
</gene>
<dbReference type="Gene3D" id="1.25.40.10">
    <property type="entry name" value="Tetratricopeptide repeat domain"/>
    <property type="match status" value="1"/>
</dbReference>
<feature type="region of interest" description="Disordered" evidence="3">
    <location>
        <begin position="154"/>
        <end position="174"/>
    </location>
</feature>
<dbReference type="Gene3D" id="3.10.350.10">
    <property type="entry name" value="LysM domain"/>
    <property type="match status" value="1"/>
</dbReference>
<dbReference type="GO" id="GO:0003677">
    <property type="term" value="F:DNA binding"/>
    <property type="evidence" value="ECO:0007669"/>
    <property type="project" value="TreeGrafter"/>
</dbReference>
<sequence length="983" mass="105501">MNQPRVQRTRTTEVLRGLGALAVLVALVAGLPAALLTVAGSPLPHQVPNWDQITTTLTQPDTGNTLFLTLVKVIGWTAWCLFTLTTLAETIAYRRGRPAPRLPGLISPMQHLARNLIAMTALIISATAPTLSSATPTSISTPHTAAVTALPATAPTNAPHAQPPASQQADKPDHAQWRTRIIKRGDTLWAIARTTTGSGTNYPAIFKASNHLPQPHGLPRLTDPDRIYPGQHIKTPPRHAARQPVQPRRHIPPHQRLYPPATTSPPAAERSPTPHMPTPTATPQPSTEPPTASRNPVPPPRTAPVTPPTRQPASTPDPSPSRTRPATPTPSADAQPPRTPPDAPGHRHDTPVTVTLPTGAYLGLGLATAISIALAATRLHRRRRRNPAPTWPNRSEPATPTGIAAVRKTHLDTYTEQGEPPPTDAELLAHDAAEPPPTHITAGTRDTAEVRLSLSGLKVALTGPGAAPAARALATELLAKSRRDRVEVLIPEPDATTLFTGTGINPRELARDIPGLHVVGSLQAAITHLTAEFIHRARLMEATGEPDIHALRHVEPGEPLPTIILLAAVPTSSDALDAIFAFSGAYGLGAVLLGAWAAGTTLTLAADCAVTDATGPTATTWTGSRLFHLSPSDAAEMLQTIRTAHGAPDPAPAPANAASSTTPTGRDHTSAPPASPSPPQLTSDRPADREEQDTPRPVRLRVLGPIRVEADGKPIATGLRRITRDLLAYLTLHPQGITRDQGVDALMPDRDLTAGTTMLHTAINNARKTLRQATGLRQAMFIIHADGRYRLDPHLIDTDLWQLNRLLDRAQQAETDSGRINALRHVPDLYTAELAEDLTYEWAETERENLRRHATDALAQLAHLIKTDHPDRAITALEAAITHDPYAEPLYRDLMRIQAAIGRPDAIRRTYDHLKRHLAALDTEPEERTHQLLLTLLVPAAGAPTTRKKAPVPTSPSPAARRGPAPHKNGSSTVRPLRPRQSE</sequence>
<dbReference type="InterPro" id="IPR011990">
    <property type="entry name" value="TPR-like_helical_dom_sf"/>
</dbReference>
<feature type="compositionally biased region" description="Basic residues" evidence="3">
    <location>
        <begin position="235"/>
        <end position="253"/>
    </location>
</feature>
<dbReference type="RefSeq" id="WP_285573478.1">
    <property type="nucleotide sequence ID" value="NZ_BSTK01000005.1"/>
</dbReference>
<accession>A0A9W6S240</accession>
<dbReference type="InterPro" id="IPR036779">
    <property type="entry name" value="LysM_dom_sf"/>
</dbReference>
<dbReference type="AlphaFoldDB" id="A0A9W6S240"/>
<dbReference type="EMBL" id="BSTK01000005">
    <property type="protein sequence ID" value="GLY86014.1"/>
    <property type="molecule type" value="Genomic_DNA"/>
</dbReference>
<keyword evidence="2" id="KW-0804">Transcription</keyword>
<keyword evidence="4" id="KW-0472">Membrane</keyword>
<dbReference type="Pfam" id="PF01476">
    <property type="entry name" value="LysM"/>
    <property type="match status" value="1"/>
</dbReference>
<evidence type="ECO:0000256" key="1">
    <source>
        <dbReference type="ARBA" id="ARBA00023015"/>
    </source>
</evidence>
<keyword evidence="4" id="KW-1133">Transmembrane helix</keyword>
<dbReference type="InterPro" id="IPR005158">
    <property type="entry name" value="BTAD"/>
</dbReference>
<dbReference type="CDD" id="cd00118">
    <property type="entry name" value="LysM"/>
    <property type="match status" value="1"/>
</dbReference>
<evidence type="ECO:0000313" key="6">
    <source>
        <dbReference type="EMBL" id="GLY86014.1"/>
    </source>
</evidence>
<dbReference type="PANTHER" id="PTHR35807">
    <property type="entry name" value="TRANSCRIPTIONAL REGULATOR REDD-RELATED"/>
    <property type="match status" value="1"/>
</dbReference>
<dbReference type="Pfam" id="PF03704">
    <property type="entry name" value="BTAD"/>
    <property type="match status" value="1"/>
</dbReference>
<feature type="compositionally biased region" description="Low complexity" evidence="3">
    <location>
        <begin position="154"/>
        <end position="169"/>
    </location>
</feature>
<comment type="caution">
    <text evidence="6">The sequence shown here is derived from an EMBL/GenBank/DDBJ whole genome shotgun (WGS) entry which is preliminary data.</text>
</comment>
<dbReference type="SUPFAM" id="SSF48452">
    <property type="entry name" value="TPR-like"/>
    <property type="match status" value="1"/>
</dbReference>
<dbReference type="InterPro" id="IPR051677">
    <property type="entry name" value="AfsR-DnrI-RedD_regulator"/>
</dbReference>